<feature type="region of interest" description="Disordered" evidence="6">
    <location>
        <begin position="71"/>
        <end position="99"/>
    </location>
</feature>
<evidence type="ECO:0000313" key="8">
    <source>
        <dbReference type="EMBL" id="CEM32432.1"/>
    </source>
</evidence>
<dbReference type="AlphaFoldDB" id="A0A0G4GQD7"/>
<dbReference type="FunFam" id="3.40.30.10:FF:000005">
    <property type="entry name" value="Glutaredoxin 5"/>
    <property type="match status" value="1"/>
</dbReference>
<dbReference type="PANTHER" id="PTHR10293:SF16">
    <property type="entry name" value="GLUTAREDOXIN-RELATED PROTEIN 5, MITOCHONDRIAL"/>
    <property type="match status" value="1"/>
</dbReference>
<dbReference type="InterPro" id="IPR033658">
    <property type="entry name" value="GRX_PICOT-like"/>
</dbReference>
<dbReference type="InterPro" id="IPR002109">
    <property type="entry name" value="Glutaredoxin"/>
</dbReference>
<evidence type="ECO:0000256" key="3">
    <source>
        <dbReference type="ARBA" id="ARBA00023004"/>
    </source>
</evidence>
<keyword evidence="4" id="KW-0411">Iron-sulfur</keyword>
<dbReference type="InterPro" id="IPR036249">
    <property type="entry name" value="Thioredoxin-like_sf"/>
</dbReference>
<dbReference type="VEuPathDB" id="CryptoDB:Cvel_22872"/>
<dbReference type="PROSITE" id="PS51354">
    <property type="entry name" value="GLUTAREDOXIN_2"/>
    <property type="match status" value="1"/>
</dbReference>
<gene>
    <name evidence="8" type="ORF">Cvel_22872</name>
</gene>
<reference evidence="8" key="1">
    <citation type="submission" date="2014-11" db="EMBL/GenBank/DDBJ databases">
        <authorList>
            <person name="Otto D Thomas"/>
            <person name="Naeem Raeece"/>
        </authorList>
    </citation>
    <scope>NUCLEOTIDE SEQUENCE</scope>
</reference>
<evidence type="ECO:0000256" key="6">
    <source>
        <dbReference type="SAM" id="MobiDB-lite"/>
    </source>
</evidence>
<proteinExistence type="predicted"/>
<accession>A0A0G4GQD7</accession>
<evidence type="ECO:0000259" key="7">
    <source>
        <dbReference type="Pfam" id="PF00462"/>
    </source>
</evidence>
<dbReference type="PANTHER" id="PTHR10293">
    <property type="entry name" value="GLUTAREDOXIN FAMILY MEMBER"/>
    <property type="match status" value="1"/>
</dbReference>
<keyword evidence="1" id="KW-0001">2Fe-2S</keyword>
<evidence type="ECO:0000256" key="5">
    <source>
        <dbReference type="ARBA" id="ARBA00023284"/>
    </source>
</evidence>
<name>A0A0G4GQD7_9ALVE</name>
<dbReference type="SUPFAM" id="SSF52833">
    <property type="entry name" value="Thioredoxin-like"/>
    <property type="match status" value="1"/>
</dbReference>
<dbReference type="PhylomeDB" id="A0A0G4GQD7"/>
<dbReference type="NCBIfam" id="TIGR00365">
    <property type="entry name" value="Grx4 family monothiol glutaredoxin"/>
    <property type="match status" value="1"/>
</dbReference>
<dbReference type="EMBL" id="CDMZ01001431">
    <property type="protein sequence ID" value="CEM32432.1"/>
    <property type="molecule type" value="Genomic_DNA"/>
</dbReference>
<keyword evidence="2" id="KW-0479">Metal-binding</keyword>
<keyword evidence="3" id="KW-0408">Iron</keyword>
<evidence type="ECO:0000256" key="1">
    <source>
        <dbReference type="ARBA" id="ARBA00022714"/>
    </source>
</evidence>
<feature type="domain" description="Glutaredoxin" evidence="7">
    <location>
        <begin position="114"/>
        <end position="178"/>
    </location>
</feature>
<feature type="compositionally biased region" description="Polar residues" evidence="6">
    <location>
        <begin position="89"/>
        <end position="99"/>
    </location>
</feature>
<dbReference type="GO" id="GO:0046872">
    <property type="term" value="F:metal ion binding"/>
    <property type="evidence" value="ECO:0007669"/>
    <property type="project" value="UniProtKB-KW"/>
</dbReference>
<evidence type="ECO:0000256" key="2">
    <source>
        <dbReference type="ARBA" id="ARBA00022723"/>
    </source>
</evidence>
<evidence type="ECO:0000256" key="4">
    <source>
        <dbReference type="ARBA" id="ARBA00023014"/>
    </source>
</evidence>
<dbReference type="GO" id="GO:0051537">
    <property type="term" value="F:2 iron, 2 sulfur cluster binding"/>
    <property type="evidence" value="ECO:0007669"/>
    <property type="project" value="UniProtKB-KW"/>
</dbReference>
<dbReference type="InterPro" id="IPR004480">
    <property type="entry name" value="Monothiol_GRX-rel"/>
</dbReference>
<dbReference type="Pfam" id="PF00462">
    <property type="entry name" value="Glutaredoxin"/>
    <property type="match status" value="1"/>
</dbReference>
<sequence>MLRHVRALARFHAPASGFQHTRLPTQVPSFPGGSSGRTFASLGVFNFFFGQREASKPSAVSSPAAKLREFSTAGGKGEEQDSDPDFQRKSNQPEGAQQTVKDVIDKVVKENVMVLFMKGSPEAPECGFSKKVCGCLEECGLSNYVFVNVLKHPQIREGIKEYSQWPTIPQLYVGGEFIGGCDIVMEMHGKGELKKLLEEHKVLEGAS</sequence>
<dbReference type="GO" id="GO:0005739">
    <property type="term" value="C:mitochondrion"/>
    <property type="evidence" value="ECO:0007669"/>
    <property type="project" value="UniProtKB-ARBA"/>
</dbReference>
<keyword evidence="5" id="KW-0676">Redox-active center</keyword>
<organism evidence="8">
    <name type="scientific">Chromera velia CCMP2878</name>
    <dbReference type="NCBI Taxonomy" id="1169474"/>
    <lineage>
        <taxon>Eukaryota</taxon>
        <taxon>Sar</taxon>
        <taxon>Alveolata</taxon>
        <taxon>Colpodellida</taxon>
        <taxon>Chromeraceae</taxon>
        <taxon>Chromera</taxon>
    </lineage>
</organism>
<dbReference type="CDD" id="cd03028">
    <property type="entry name" value="GRX_PICOT_like"/>
    <property type="match status" value="1"/>
</dbReference>
<dbReference type="Gene3D" id="3.40.30.10">
    <property type="entry name" value="Glutaredoxin"/>
    <property type="match status" value="1"/>
</dbReference>
<protein>
    <recommendedName>
        <fullName evidence="7">Glutaredoxin domain-containing protein</fullName>
    </recommendedName>
</protein>